<feature type="binding site" evidence="14">
    <location>
        <begin position="140"/>
        <end position="142"/>
    </location>
    <ligand>
        <name>D-glyceraldehyde 3-phosphate</name>
        <dbReference type="ChEBI" id="CHEBI:59776"/>
    </ligand>
</feature>
<dbReference type="GO" id="GO:0051287">
    <property type="term" value="F:NAD binding"/>
    <property type="evidence" value="ECO:0007669"/>
    <property type="project" value="UniProtKB-UniRule"/>
</dbReference>
<evidence type="ECO:0000256" key="7">
    <source>
        <dbReference type="ARBA" id="ARBA00022857"/>
    </source>
</evidence>
<dbReference type="EC" id="1.2.1.59" evidence="4 14"/>
<comment type="subunit">
    <text evidence="3 14 16">Homotetramer.</text>
</comment>
<evidence type="ECO:0000256" key="16">
    <source>
        <dbReference type="RuleBase" id="RU003388"/>
    </source>
</evidence>
<evidence type="ECO:0000256" key="11">
    <source>
        <dbReference type="ARBA" id="ARBA00030647"/>
    </source>
</evidence>
<dbReference type="NCBIfam" id="NF003251">
    <property type="entry name" value="PRK04207.1"/>
    <property type="match status" value="1"/>
</dbReference>
<keyword evidence="9 14" id="KW-0520">NAD</keyword>
<dbReference type="SUPFAM" id="SSF51735">
    <property type="entry name" value="NAD(P)-binding Rossmann-fold domains"/>
    <property type="match status" value="1"/>
</dbReference>
<evidence type="ECO:0000256" key="6">
    <source>
        <dbReference type="ARBA" id="ARBA00022490"/>
    </source>
</evidence>
<protein>
    <recommendedName>
        <fullName evidence="5 14">Glyceraldehyde-3-phosphate dehydrogenase</fullName>
        <shortName evidence="14">GAPDH</shortName>
        <ecNumber evidence="4 14">1.2.1.59</ecNumber>
    </recommendedName>
    <alternativeName>
        <fullName evidence="11 14">NAD(P)-dependent glyceraldehyde-3-phosphate dehydrogenase</fullName>
    </alternativeName>
</protein>
<evidence type="ECO:0000256" key="1">
    <source>
        <dbReference type="ARBA" id="ARBA00004869"/>
    </source>
</evidence>
<dbReference type="GO" id="GO:0009089">
    <property type="term" value="P:lysine biosynthetic process via diaminopimelate"/>
    <property type="evidence" value="ECO:0007669"/>
    <property type="project" value="InterPro"/>
</dbReference>
<evidence type="ECO:0000256" key="12">
    <source>
        <dbReference type="ARBA" id="ARBA00048067"/>
    </source>
</evidence>
<comment type="catalytic activity">
    <reaction evidence="12 14 16">
        <text>D-glyceraldehyde 3-phosphate + phosphate + NADP(+) = (2R)-3-phospho-glyceroyl phosphate + NADPH + H(+)</text>
        <dbReference type="Rhea" id="RHEA:10296"/>
        <dbReference type="ChEBI" id="CHEBI:15378"/>
        <dbReference type="ChEBI" id="CHEBI:43474"/>
        <dbReference type="ChEBI" id="CHEBI:57604"/>
        <dbReference type="ChEBI" id="CHEBI:57783"/>
        <dbReference type="ChEBI" id="CHEBI:58349"/>
        <dbReference type="ChEBI" id="CHEBI:59776"/>
        <dbReference type="EC" id="1.2.1.59"/>
    </reaction>
</comment>
<keyword evidence="10 14" id="KW-0324">Glycolysis</keyword>
<dbReference type="GO" id="GO:0004365">
    <property type="term" value="F:glyceraldehyde-3-phosphate dehydrogenase (NAD+) (phosphorylating) activity"/>
    <property type="evidence" value="ECO:0007669"/>
    <property type="project" value="UniProtKB-UniRule"/>
</dbReference>
<evidence type="ECO:0000256" key="10">
    <source>
        <dbReference type="ARBA" id="ARBA00023152"/>
    </source>
</evidence>
<evidence type="ECO:0000259" key="17">
    <source>
        <dbReference type="SMART" id="SM00846"/>
    </source>
</evidence>
<evidence type="ECO:0000256" key="3">
    <source>
        <dbReference type="ARBA" id="ARBA00011881"/>
    </source>
</evidence>
<dbReference type="GO" id="GO:0050661">
    <property type="term" value="F:NADP binding"/>
    <property type="evidence" value="ECO:0007669"/>
    <property type="project" value="UniProtKB-UniRule"/>
</dbReference>
<gene>
    <name evidence="14" type="primary">gap</name>
    <name evidence="18" type="ORF">ASJ80_06105</name>
</gene>
<dbReference type="Pfam" id="PF01113">
    <property type="entry name" value="DapB_N"/>
    <property type="match status" value="1"/>
</dbReference>
<comment type="similarity">
    <text evidence="2 14 16">Belongs to the glyceraldehyde-3-phosphate dehydrogenase family.</text>
</comment>
<dbReference type="CDD" id="cd18127">
    <property type="entry name" value="GAPDH_II_C"/>
    <property type="match status" value="1"/>
</dbReference>
<comment type="catalytic activity">
    <reaction evidence="13 14 16">
        <text>D-glyceraldehyde 3-phosphate + phosphate + NAD(+) = (2R)-3-phospho-glyceroyl phosphate + NADH + H(+)</text>
        <dbReference type="Rhea" id="RHEA:10300"/>
        <dbReference type="ChEBI" id="CHEBI:15378"/>
        <dbReference type="ChEBI" id="CHEBI:43474"/>
        <dbReference type="ChEBI" id="CHEBI:57540"/>
        <dbReference type="ChEBI" id="CHEBI:57604"/>
        <dbReference type="ChEBI" id="CHEBI:57945"/>
        <dbReference type="ChEBI" id="CHEBI:59776"/>
        <dbReference type="EC" id="1.2.1.59"/>
    </reaction>
</comment>
<dbReference type="GO" id="GO:0006096">
    <property type="term" value="P:glycolytic process"/>
    <property type="evidence" value="ECO:0007669"/>
    <property type="project" value="UniProtKB-UniRule"/>
</dbReference>
<feature type="binding site" evidence="14">
    <location>
        <position position="111"/>
    </location>
    <ligand>
        <name>NAD(+)</name>
        <dbReference type="ChEBI" id="CHEBI:57540"/>
    </ligand>
</feature>
<comment type="caution">
    <text evidence="18">The sequence shown here is derived from an EMBL/GenBank/DDBJ whole genome shotgun (WGS) entry which is preliminary data.</text>
</comment>
<keyword evidence="8 14" id="KW-0560">Oxidoreductase</keyword>
<evidence type="ECO:0000256" key="5">
    <source>
        <dbReference type="ARBA" id="ARBA00021022"/>
    </source>
</evidence>
<evidence type="ECO:0000256" key="15">
    <source>
        <dbReference type="PIRSR" id="PIRSR000149-1"/>
    </source>
</evidence>
<dbReference type="InterPro" id="IPR020831">
    <property type="entry name" value="GlycerAld/Erythrose_P_DH"/>
</dbReference>
<feature type="binding site" evidence="14">
    <location>
        <begin position="11"/>
        <end position="12"/>
    </location>
    <ligand>
        <name>NAD(+)</name>
        <dbReference type="ChEBI" id="CHEBI:57540"/>
    </ligand>
</feature>
<dbReference type="InterPro" id="IPR000846">
    <property type="entry name" value="DapB_N"/>
</dbReference>
<dbReference type="Gene3D" id="3.30.360.10">
    <property type="entry name" value="Dihydrodipicolinate Reductase, domain 2"/>
    <property type="match status" value="1"/>
</dbReference>
<evidence type="ECO:0000256" key="2">
    <source>
        <dbReference type="ARBA" id="ARBA00007406"/>
    </source>
</evidence>
<dbReference type="InterPro" id="IPR020829">
    <property type="entry name" value="GlycerAld_3-P_DH_cat"/>
</dbReference>
<dbReference type="AlphaFoldDB" id="A0A2A2H561"/>
<sequence>MKSVGINGYGTIGKRVADAVSAQDDMKIVGVTKRSPDFEARMAVEKGYDLYISAPERENSFEEAGIKVTGTAEELFEKLDIVVDCTPEGIGAKNKEGTYEKMGLKATFQGGEKHDQIGLSFNSFSNYKDVIGKDYARVVSCNTTGLCRTLNPINDLCGIKKVRAVMVRRGADPSQVKKGPINAIVPNPPTVPSHHGPDVQTVMYDLNITTMALLVPTTLMHQHNLMVELESSVSIDDIKDKLNETPRVLLLKAKEGLGSTAEFMEYAKELGRSRNDLFEIGVWEESLNIVDGELYYMQAIHQESDVVPENVDAIRAMLEMEDNPSKSIEKTNKAMGIL</sequence>
<feature type="binding site" evidence="14">
    <location>
        <position position="169"/>
    </location>
    <ligand>
        <name>NAD(+)</name>
        <dbReference type="ChEBI" id="CHEBI:57540"/>
    </ligand>
</feature>
<dbReference type="UniPathway" id="UPA00109">
    <property type="reaction ID" value="UER00184"/>
</dbReference>
<dbReference type="SUPFAM" id="SSF55347">
    <property type="entry name" value="Glyceraldehyde-3-phosphate dehydrogenase-like, C-terminal domain"/>
    <property type="match status" value="1"/>
</dbReference>
<dbReference type="InterPro" id="IPR020828">
    <property type="entry name" value="GlycerAld_3-P_DH_NAD(P)-bd"/>
</dbReference>
<dbReference type="NCBIfam" id="TIGR01546">
    <property type="entry name" value="GAPDH-II_archae"/>
    <property type="match status" value="1"/>
</dbReference>
<dbReference type="SMR" id="A0A2A2H561"/>
<accession>A0A2A2H561</accession>
<reference evidence="18 19" key="1">
    <citation type="journal article" date="2017" name="BMC Genomics">
        <title>Genomic analysis of methanogenic archaea reveals a shift towards energy conservation.</title>
        <authorList>
            <person name="Gilmore S.P."/>
            <person name="Henske J.K."/>
            <person name="Sexton J.A."/>
            <person name="Solomon K.V."/>
            <person name="Seppala S."/>
            <person name="Yoo J.I."/>
            <person name="Huyett L.M."/>
            <person name="Pressman A."/>
            <person name="Cogan J.Z."/>
            <person name="Kivenson V."/>
            <person name="Peng X."/>
            <person name="Tan Y."/>
            <person name="Valentine D.L."/>
            <person name="O'Malley M.A."/>
        </authorList>
    </citation>
    <scope>NUCLEOTIDE SEQUENCE [LARGE SCALE GENOMIC DNA]</scope>
    <source>
        <strain evidence="18 19">M.o.H.</strain>
    </source>
</reference>
<dbReference type="OrthoDB" id="295712at2157"/>
<proteinExistence type="inferred from homology"/>
<comment type="subcellular location">
    <subcellularLocation>
        <location evidence="14 16">Cytoplasm</location>
    </subcellularLocation>
</comment>
<dbReference type="PROSITE" id="PS00071">
    <property type="entry name" value="GAPDH"/>
    <property type="match status" value="1"/>
</dbReference>
<evidence type="ECO:0000256" key="13">
    <source>
        <dbReference type="ARBA" id="ARBA00048853"/>
    </source>
</evidence>
<evidence type="ECO:0000313" key="18">
    <source>
        <dbReference type="EMBL" id="PAV04413.1"/>
    </source>
</evidence>
<dbReference type="RefSeq" id="WP_069582705.1">
    <property type="nucleotide sequence ID" value="NZ_LMVM01000023.1"/>
</dbReference>
<dbReference type="CDD" id="cd02278">
    <property type="entry name" value="GAPDH_II_N"/>
    <property type="match status" value="1"/>
</dbReference>
<feature type="active site" description="Nucleophile" evidence="14 15">
    <location>
        <position position="141"/>
    </location>
</feature>
<dbReference type="InterPro" id="IPR036291">
    <property type="entry name" value="NAD(P)-bd_dom_sf"/>
</dbReference>
<dbReference type="Gene3D" id="3.40.50.720">
    <property type="entry name" value="NAD(P)-binding Rossmann-like Domain"/>
    <property type="match status" value="1"/>
</dbReference>
<feature type="domain" description="Glyceraldehyde 3-phosphate dehydrogenase NAD(P) binding" evidence="17">
    <location>
        <begin position="2"/>
        <end position="141"/>
    </location>
</feature>
<evidence type="ECO:0000256" key="4">
    <source>
        <dbReference type="ARBA" id="ARBA00013024"/>
    </source>
</evidence>
<feature type="binding site" evidence="14">
    <location>
        <position position="302"/>
    </location>
    <ligand>
        <name>NAD(+)</name>
        <dbReference type="ChEBI" id="CHEBI:57540"/>
    </ligand>
</feature>
<name>A0A2A2H561_METBR</name>
<dbReference type="GO" id="GO:0047100">
    <property type="term" value="F:glyceraldehyde-3-phosphate dehydrogenase (NADP+) (phosphorylating) activity"/>
    <property type="evidence" value="ECO:0007669"/>
    <property type="project" value="RHEA"/>
</dbReference>
<dbReference type="HAMAP" id="MF_00559">
    <property type="entry name" value="G3P_dehdrog_arch"/>
    <property type="match status" value="1"/>
</dbReference>
<evidence type="ECO:0000256" key="8">
    <source>
        <dbReference type="ARBA" id="ARBA00023002"/>
    </source>
</evidence>
<dbReference type="PIRSF" id="PIRSF000149">
    <property type="entry name" value="GAP_DH"/>
    <property type="match status" value="1"/>
</dbReference>
<dbReference type="Proteomes" id="UP000217784">
    <property type="component" value="Unassembled WGS sequence"/>
</dbReference>
<dbReference type="Pfam" id="PF02800">
    <property type="entry name" value="Gp_dh_C"/>
    <property type="match status" value="1"/>
</dbReference>
<feature type="binding site" evidence="14">
    <location>
        <begin position="195"/>
        <end position="196"/>
    </location>
    <ligand>
        <name>D-glyceraldehyde 3-phosphate</name>
        <dbReference type="ChEBI" id="CHEBI:59776"/>
    </ligand>
</feature>
<comment type="pathway">
    <text evidence="1 14 16">Carbohydrate degradation; glycolysis; pyruvate from D-glyceraldehyde 3-phosphate: step 1/5.</text>
</comment>
<dbReference type="SMART" id="SM00846">
    <property type="entry name" value="Gp_dh_N"/>
    <property type="match status" value="1"/>
</dbReference>
<organism evidence="18 19">
    <name type="scientific">Methanobacterium bryantii</name>
    <dbReference type="NCBI Taxonomy" id="2161"/>
    <lineage>
        <taxon>Archaea</taxon>
        <taxon>Methanobacteriati</taxon>
        <taxon>Methanobacteriota</taxon>
        <taxon>Methanomada group</taxon>
        <taxon>Methanobacteria</taxon>
        <taxon>Methanobacteriales</taxon>
        <taxon>Methanobacteriaceae</taxon>
        <taxon>Methanobacterium</taxon>
    </lineage>
</organism>
<keyword evidence="6 14" id="KW-0963">Cytoplasm</keyword>
<evidence type="ECO:0000256" key="14">
    <source>
        <dbReference type="HAMAP-Rule" id="MF_00559"/>
    </source>
</evidence>
<dbReference type="EMBL" id="LMVM01000023">
    <property type="protein sequence ID" value="PAV04413.1"/>
    <property type="molecule type" value="Genomic_DNA"/>
</dbReference>
<evidence type="ECO:0000256" key="9">
    <source>
        <dbReference type="ARBA" id="ARBA00023027"/>
    </source>
</evidence>
<dbReference type="GO" id="GO:0005737">
    <property type="term" value="C:cytoplasm"/>
    <property type="evidence" value="ECO:0007669"/>
    <property type="project" value="UniProtKB-SubCell"/>
</dbReference>
<evidence type="ECO:0000313" key="19">
    <source>
        <dbReference type="Proteomes" id="UP000217784"/>
    </source>
</evidence>
<keyword evidence="7 14" id="KW-0521">NADP</keyword>
<dbReference type="GO" id="GO:0008839">
    <property type="term" value="F:4-hydroxy-tetrahydrodipicolinate reductase"/>
    <property type="evidence" value="ECO:0007669"/>
    <property type="project" value="InterPro"/>
</dbReference>
<dbReference type="InterPro" id="IPR006436">
    <property type="entry name" value="Glyceraldehyde-3-P_DH_2_arc"/>
</dbReference>
<dbReference type="InterPro" id="IPR020830">
    <property type="entry name" value="GlycerAld_3-P_DH_AS"/>
</dbReference>
<keyword evidence="19" id="KW-1185">Reference proteome</keyword>